<name>G7YIZ3_CLOSI</name>
<evidence type="ECO:0000256" key="1">
    <source>
        <dbReference type="SAM" id="MobiDB-lite"/>
    </source>
</evidence>
<sequence>MNTRMTDRSIKLCTFWLQRRTQIAITVFMAFFICYLIRVDINVTILSMVNDTINEASNGSSPQQPVCPTPESNGSDNTSPKVMSVQTFYFSYF</sequence>
<gene>
    <name evidence="3" type="ORF">CLF_109128</name>
</gene>
<organism evidence="3 4">
    <name type="scientific">Clonorchis sinensis</name>
    <name type="common">Chinese liver fluke</name>
    <dbReference type="NCBI Taxonomy" id="79923"/>
    <lineage>
        <taxon>Eukaryota</taxon>
        <taxon>Metazoa</taxon>
        <taxon>Spiralia</taxon>
        <taxon>Lophotrochozoa</taxon>
        <taxon>Platyhelminthes</taxon>
        <taxon>Trematoda</taxon>
        <taxon>Digenea</taxon>
        <taxon>Opisthorchiida</taxon>
        <taxon>Opisthorchiata</taxon>
        <taxon>Opisthorchiidae</taxon>
        <taxon>Clonorchis</taxon>
    </lineage>
</organism>
<evidence type="ECO:0000313" key="4">
    <source>
        <dbReference type="Proteomes" id="UP000008909"/>
    </source>
</evidence>
<dbReference type="Proteomes" id="UP000008909">
    <property type="component" value="Unassembled WGS sequence"/>
</dbReference>
<accession>G7YIZ3</accession>
<dbReference type="EMBL" id="DF143379">
    <property type="protein sequence ID" value="GAA52926.1"/>
    <property type="molecule type" value="Genomic_DNA"/>
</dbReference>
<reference evidence="3" key="1">
    <citation type="journal article" date="2011" name="Genome Biol.">
        <title>The draft genome of the carcinogenic human liver fluke Clonorchis sinensis.</title>
        <authorList>
            <person name="Wang X."/>
            <person name="Chen W."/>
            <person name="Huang Y."/>
            <person name="Sun J."/>
            <person name="Men J."/>
            <person name="Liu H."/>
            <person name="Luo F."/>
            <person name="Guo L."/>
            <person name="Lv X."/>
            <person name="Deng C."/>
            <person name="Zhou C."/>
            <person name="Fan Y."/>
            <person name="Li X."/>
            <person name="Huang L."/>
            <person name="Hu Y."/>
            <person name="Liang C."/>
            <person name="Hu X."/>
            <person name="Xu J."/>
            <person name="Yu X."/>
        </authorList>
    </citation>
    <scope>NUCLEOTIDE SEQUENCE [LARGE SCALE GENOMIC DNA]</scope>
    <source>
        <strain evidence="3">Henan</strain>
    </source>
</reference>
<protein>
    <submittedName>
        <fullName evidence="3">Uncharacterized protein</fullName>
    </submittedName>
</protein>
<feature type="region of interest" description="Disordered" evidence="1">
    <location>
        <begin position="56"/>
        <end position="81"/>
    </location>
</feature>
<evidence type="ECO:0000256" key="2">
    <source>
        <dbReference type="SAM" id="Phobius"/>
    </source>
</evidence>
<keyword evidence="2" id="KW-0812">Transmembrane</keyword>
<evidence type="ECO:0000313" key="3">
    <source>
        <dbReference type="EMBL" id="GAA52926.1"/>
    </source>
</evidence>
<proteinExistence type="predicted"/>
<reference key="2">
    <citation type="submission" date="2011-10" db="EMBL/GenBank/DDBJ databases">
        <title>The genome and transcriptome sequence of Clonorchis sinensis provide insights into the carcinogenic liver fluke.</title>
        <authorList>
            <person name="Wang X."/>
            <person name="Huang Y."/>
            <person name="Chen W."/>
            <person name="Liu H."/>
            <person name="Guo L."/>
            <person name="Chen Y."/>
            <person name="Luo F."/>
            <person name="Zhou W."/>
            <person name="Sun J."/>
            <person name="Mao Q."/>
            <person name="Liang P."/>
            <person name="Zhou C."/>
            <person name="Tian Y."/>
            <person name="Men J."/>
            <person name="Lv X."/>
            <person name="Huang L."/>
            <person name="Zhou J."/>
            <person name="Hu Y."/>
            <person name="Li R."/>
            <person name="Zhang F."/>
            <person name="Lei H."/>
            <person name="Li X."/>
            <person name="Hu X."/>
            <person name="Liang C."/>
            <person name="Xu J."/>
            <person name="Wu Z."/>
            <person name="Yu X."/>
        </authorList>
    </citation>
    <scope>NUCLEOTIDE SEQUENCE</scope>
    <source>
        <strain>Henan</strain>
    </source>
</reference>
<keyword evidence="4" id="KW-1185">Reference proteome</keyword>
<keyword evidence="2" id="KW-0472">Membrane</keyword>
<keyword evidence="2" id="KW-1133">Transmembrane helix</keyword>
<feature type="transmembrane region" description="Helical" evidence="2">
    <location>
        <begin position="21"/>
        <end position="38"/>
    </location>
</feature>
<dbReference type="AlphaFoldDB" id="G7YIZ3"/>